<accession>A0A376CI95</accession>
<dbReference type="Proteomes" id="UP000254467">
    <property type="component" value="Unassembled WGS sequence"/>
</dbReference>
<dbReference type="InterPro" id="IPR036129">
    <property type="entry name" value="Glycerate_kinase_sf"/>
</dbReference>
<dbReference type="InterPro" id="IPR018197">
    <property type="entry name" value="Glycerate_kinase_RE-like"/>
</dbReference>
<dbReference type="AlphaFoldDB" id="A0A376CI95"/>
<organism evidence="1 2">
    <name type="scientific">Corynebacterium pilosum</name>
    <dbReference type="NCBI Taxonomy" id="35756"/>
    <lineage>
        <taxon>Bacteria</taxon>
        <taxon>Bacillati</taxon>
        <taxon>Actinomycetota</taxon>
        <taxon>Actinomycetes</taxon>
        <taxon>Mycobacteriales</taxon>
        <taxon>Corynebacteriaceae</taxon>
        <taxon>Corynebacterium</taxon>
    </lineage>
</organism>
<dbReference type="GO" id="GO:0031388">
    <property type="term" value="P:organic acid phosphorylation"/>
    <property type="evidence" value="ECO:0007669"/>
    <property type="project" value="InterPro"/>
</dbReference>
<sequence length="135" mass="14444">MSMTMYSPARILVAPSGFKESLSAVEVADGIAAGARRVLPGVRVDQFPVPDGGEGTLEILSQRPNSRFHNSHVTGPVGQEVRSRWLEFTGDSDEGSIAVIEMASTAGLSLVPRDMNRHGFVATVRLAEPPSQVTR</sequence>
<dbReference type="Gene3D" id="3.40.50.10350">
    <property type="entry name" value="Glycerate kinase, domain 1"/>
    <property type="match status" value="1"/>
</dbReference>
<dbReference type="GO" id="GO:0008887">
    <property type="term" value="F:glycerate kinase activity"/>
    <property type="evidence" value="ECO:0007669"/>
    <property type="project" value="UniProtKB-EC"/>
</dbReference>
<evidence type="ECO:0000313" key="2">
    <source>
        <dbReference type="Proteomes" id="UP000254467"/>
    </source>
</evidence>
<keyword evidence="1" id="KW-0808">Transferase</keyword>
<evidence type="ECO:0000313" key="1">
    <source>
        <dbReference type="EMBL" id="STC68033.1"/>
    </source>
</evidence>
<dbReference type="RefSeq" id="WP_018581141.1">
    <property type="nucleotide sequence ID" value="NZ_LDYD01000009.1"/>
</dbReference>
<gene>
    <name evidence="1" type="primary">glxK_1</name>
    <name evidence="1" type="ORF">NCTC11862_00040</name>
</gene>
<dbReference type="EC" id="2.7.1.31" evidence="1"/>
<dbReference type="Pfam" id="PF02595">
    <property type="entry name" value="Gly_kinase"/>
    <property type="match status" value="1"/>
</dbReference>
<keyword evidence="2" id="KW-1185">Reference proteome</keyword>
<dbReference type="STRING" id="35756.GCA_001044155_02674"/>
<dbReference type="InterPro" id="IPR004381">
    <property type="entry name" value="Glycerate_kinase"/>
</dbReference>
<dbReference type="PANTHER" id="PTHR21599">
    <property type="entry name" value="GLYCERATE KINASE"/>
    <property type="match status" value="1"/>
</dbReference>
<keyword evidence="1" id="KW-0418">Kinase</keyword>
<dbReference type="EMBL" id="UFXQ01000001">
    <property type="protein sequence ID" value="STC68033.1"/>
    <property type="molecule type" value="Genomic_DNA"/>
</dbReference>
<dbReference type="PANTHER" id="PTHR21599:SF0">
    <property type="entry name" value="GLYCERATE KINASE"/>
    <property type="match status" value="1"/>
</dbReference>
<proteinExistence type="predicted"/>
<protein>
    <submittedName>
        <fullName evidence="1">Glycerate kinase</fullName>
        <ecNumber evidence="1">2.7.1.31</ecNumber>
    </submittedName>
</protein>
<name>A0A376CI95_9CORY</name>
<dbReference type="SUPFAM" id="SSF110738">
    <property type="entry name" value="Glycerate kinase I"/>
    <property type="match status" value="1"/>
</dbReference>
<reference evidence="1 2" key="1">
    <citation type="submission" date="2018-06" db="EMBL/GenBank/DDBJ databases">
        <authorList>
            <consortium name="Pathogen Informatics"/>
            <person name="Doyle S."/>
        </authorList>
    </citation>
    <scope>NUCLEOTIDE SEQUENCE [LARGE SCALE GENOMIC DNA]</scope>
    <source>
        <strain evidence="1 2">NCTC11862</strain>
    </source>
</reference>